<evidence type="ECO:0000313" key="3">
    <source>
        <dbReference type="Proteomes" id="UP001201163"/>
    </source>
</evidence>
<proteinExistence type="predicted"/>
<name>A0AAD4LQZ8_9AGAM</name>
<accession>A0AAD4LQZ8</accession>
<protein>
    <submittedName>
        <fullName evidence="2">Uncharacterized protein</fullName>
    </submittedName>
</protein>
<evidence type="ECO:0000256" key="1">
    <source>
        <dbReference type="SAM" id="Coils"/>
    </source>
</evidence>
<gene>
    <name evidence="2" type="ORF">EDB92DRAFT_1812815</name>
</gene>
<keyword evidence="3" id="KW-1185">Reference proteome</keyword>
<dbReference type="EMBL" id="JAKELL010000002">
    <property type="protein sequence ID" value="KAH9000488.1"/>
    <property type="molecule type" value="Genomic_DNA"/>
</dbReference>
<organism evidence="2 3">
    <name type="scientific">Lactarius akahatsu</name>
    <dbReference type="NCBI Taxonomy" id="416441"/>
    <lineage>
        <taxon>Eukaryota</taxon>
        <taxon>Fungi</taxon>
        <taxon>Dikarya</taxon>
        <taxon>Basidiomycota</taxon>
        <taxon>Agaricomycotina</taxon>
        <taxon>Agaricomycetes</taxon>
        <taxon>Russulales</taxon>
        <taxon>Russulaceae</taxon>
        <taxon>Lactarius</taxon>
    </lineage>
</organism>
<dbReference type="Proteomes" id="UP001201163">
    <property type="component" value="Unassembled WGS sequence"/>
</dbReference>
<evidence type="ECO:0000313" key="2">
    <source>
        <dbReference type="EMBL" id="KAH9000488.1"/>
    </source>
</evidence>
<sequence>MDYTNFAYTEAELKDAGLLGEGESFGLSIFTLLCIDSVAHQNKGSPNLSTVSAVSSAVLTFASDTTVVSQHTPTEYERTTYYNGSTGDGDHPELVYRSDFLTTPFPKPDGRYAHIPVKSLHGVYDTPLNGVWETVGPKIVDLITIRKINWSSVDPARFFTHATPGEKEKGSLGPVVIWIGVIPGSTSSDTAHEVSQEILALLREHGVKDAVVEWREAVLQRLAGPPLMPHVGSTNPTHHVRRFLTALLGIPLATQGMEADDAQGTLTLWFHENKDRKGDISPKIYGVSNCHVLRRNTTVDYEHKGGAPKDFVRVCGVRRFQRGLDEIKKHISDHGIRADVWTQEIDRLEAMEQDGGGVGEIRANRRNLDDENEAIRQLEALYEEVTKRWFDIQLYREIGYVQHAEAIKVDVEGGTRYTLDWAAFLASEAKVKPCFEGNVVDLGSKYSPEDLMEMFYPRGGGKTTFKLPAGRKLRVVGCATEEDLANPTEFDSEGERCFIVGKDGNTTDLTVGRYAGLVSFTNNVGIVSVELGIYNLGHKNAEVFSAKGDSGSLVWHTKDGKAYIVGQLHTGENKGGSTSNHITYCTPGWYLLAQIKKHYPHADFYRTTW</sequence>
<comment type="caution">
    <text evidence="2">The sequence shown here is derived from an EMBL/GenBank/DDBJ whole genome shotgun (WGS) entry which is preliminary data.</text>
</comment>
<keyword evidence="1" id="KW-0175">Coiled coil</keyword>
<reference evidence="2" key="1">
    <citation type="submission" date="2022-01" db="EMBL/GenBank/DDBJ databases">
        <title>Comparative genomics reveals a dynamic genome evolution in the ectomycorrhizal milk-cap (Lactarius) mushrooms.</title>
        <authorList>
            <consortium name="DOE Joint Genome Institute"/>
            <person name="Lebreton A."/>
            <person name="Tang N."/>
            <person name="Kuo A."/>
            <person name="LaButti K."/>
            <person name="Drula E."/>
            <person name="Barry K."/>
            <person name="Clum A."/>
            <person name="Lipzen A."/>
            <person name="Mousain D."/>
            <person name="Ng V."/>
            <person name="Wang R."/>
            <person name="Wang X."/>
            <person name="Dai Y."/>
            <person name="Henrissat B."/>
            <person name="Grigoriev I.V."/>
            <person name="Guerin-Laguette A."/>
            <person name="Yu F."/>
            <person name="Martin F.M."/>
        </authorList>
    </citation>
    <scope>NUCLEOTIDE SEQUENCE</scope>
    <source>
        <strain evidence="2">QP</strain>
    </source>
</reference>
<feature type="coiled-coil region" evidence="1">
    <location>
        <begin position="361"/>
        <end position="388"/>
    </location>
</feature>
<dbReference type="AlphaFoldDB" id="A0AAD4LQZ8"/>